<organism evidence="11 12">
    <name type="scientific">Liquidambar formosana</name>
    <name type="common">Formosan gum</name>
    <dbReference type="NCBI Taxonomy" id="63359"/>
    <lineage>
        <taxon>Eukaryota</taxon>
        <taxon>Viridiplantae</taxon>
        <taxon>Streptophyta</taxon>
        <taxon>Embryophyta</taxon>
        <taxon>Tracheophyta</taxon>
        <taxon>Spermatophyta</taxon>
        <taxon>Magnoliopsida</taxon>
        <taxon>eudicotyledons</taxon>
        <taxon>Gunneridae</taxon>
        <taxon>Pentapetalae</taxon>
        <taxon>Saxifragales</taxon>
        <taxon>Altingiaceae</taxon>
        <taxon>Liquidambar</taxon>
    </lineage>
</organism>
<evidence type="ECO:0000256" key="5">
    <source>
        <dbReference type="ARBA" id="ARBA00022723"/>
    </source>
</evidence>
<dbReference type="GO" id="GO:0020037">
    <property type="term" value="F:heme binding"/>
    <property type="evidence" value="ECO:0007669"/>
    <property type="project" value="InterPro"/>
</dbReference>
<dbReference type="EMBL" id="JBBPBK010000006">
    <property type="protein sequence ID" value="KAK9283324.1"/>
    <property type="molecule type" value="Genomic_DNA"/>
</dbReference>
<accession>A0AAP0RXB7</accession>
<dbReference type="GO" id="GO:0016705">
    <property type="term" value="F:oxidoreductase activity, acting on paired donors, with incorporation or reduction of molecular oxygen"/>
    <property type="evidence" value="ECO:0007669"/>
    <property type="project" value="InterPro"/>
</dbReference>
<dbReference type="PANTHER" id="PTHR24282:SF196">
    <property type="entry name" value="CYTOCHROME P450 714C2"/>
    <property type="match status" value="1"/>
</dbReference>
<dbReference type="GO" id="GO:0016020">
    <property type="term" value="C:membrane"/>
    <property type="evidence" value="ECO:0007669"/>
    <property type="project" value="UniProtKB-SubCell"/>
</dbReference>
<keyword evidence="12" id="KW-1185">Reference proteome</keyword>
<dbReference type="InterPro" id="IPR036396">
    <property type="entry name" value="Cyt_P450_sf"/>
</dbReference>
<comment type="similarity">
    <text evidence="2">Belongs to the cytochrome P450 family.</text>
</comment>
<evidence type="ECO:0000313" key="11">
    <source>
        <dbReference type="EMBL" id="KAK9283324.1"/>
    </source>
</evidence>
<evidence type="ECO:0000256" key="8">
    <source>
        <dbReference type="ARBA" id="ARBA00023004"/>
    </source>
</evidence>
<keyword evidence="9" id="KW-0503">Monooxygenase</keyword>
<dbReference type="Proteomes" id="UP001415857">
    <property type="component" value="Unassembled WGS sequence"/>
</dbReference>
<keyword evidence="6" id="KW-1133">Transmembrane helix</keyword>
<proteinExistence type="inferred from homology"/>
<evidence type="ECO:0000256" key="3">
    <source>
        <dbReference type="ARBA" id="ARBA00022617"/>
    </source>
</evidence>
<keyword evidence="10" id="KW-0472">Membrane</keyword>
<keyword evidence="7" id="KW-0560">Oxidoreductase</keyword>
<name>A0AAP0RXB7_LIQFO</name>
<evidence type="ECO:0000256" key="4">
    <source>
        <dbReference type="ARBA" id="ARBA00022692"/>
    </source>
</evidence>
<reference evidence="11 12" key="1">
    <citation type="journal article" date="2024" name="Plant J.">
        <title>Genome sequences and population genomics reveal climatic adaptation and genomic divergence between two closely related sweetgum species.</title>
        <authorList>
            <person name="Xu W.Q."/>
            <person name="Ren C.Q."/>
            <person name="Zhang X.Y."/>
            <person name="Comes H.P."/>
            <person name="Liu X.H."/>
            <person name="Li Y.G."/>
            <person name="Kettle C.J."/>
            <person name="Jalonen R."/>
            <person name="Gaisberger H."/>
            <person name="Ma Y.Z."/>
            <person name="Qiu Y.X."/>
        </authorList>
    </citation>
    <scope>NUCLEOTIDE SEQUENCE [LARGE SCALE GENOMIC DNA]</scope>
    <source>
        <strain evidence="11">Hangzhou</strain>
    </source>
</reference>
<protein>
    <submittedName>
        <fullName evidence="11">Uncharacterized protein</fullName>
    </submittedName>
</protein>
<evidence type="ECO:0000313" key="12">
    <source>
        <dbReference type="Proteomes" id="UP001415857"/>
    </source>
</evidence>
<dbReference type="GO" id="GO:0004497">
    <property type="term" value="F:monooxygenase activity"/>
    <property type="evidence" value="ECO:0007669"/>
    <property type="project" value="UniProtKB-KW"/>
</dbReference>
<dbReference type="PANTHER" id="PTHR24282">
    <property type="entry name" value="CYTOCHROME P450 FAMILY MEMBER"/>
    <property type="match status" value="1"/>
</dbReference>
<dbReference type="AlphaFoldDB" id="A0AAP0RXB7"/>
<dbReference type="SUPFAM" id="SSF48264">
    <property type="entry name" value="Cytochrome P450"/>
    <property type="match status" value="1"/>
</dbReference>
<dbReference type="GO" id="GO:0005506">
    <property type="term" value="F:iron ion binding"/>
    <property type="evidence" value="ECO:0007669"/>
    <property type="project" value="InterPro"/>
</dbReference>
<evidence type="ECO:0000256" key="9">
    <source>
        <dbReference type="ARBA" id="ARBA00023033"/>
    </source>
</evidence>
<evidence type="ECO:0000256" key="7">
    <source>
        <dbReference type="ARBA" id="ARBA00023002"/>
    </source>
</evidence>
<evidence type="ECO:0000256" key="2">
    <source>
        <dbReference type="ARBA" id="ARBA00010617"/>
    </source>
</evidence>
<comment type="subcellular location">
    <subcellularLocation>
        <location evidence="1">Membrane</location>
    </subcellularLocation>
</comment>
<dbReference type="Gene3D" id="1.10.630.10">
    <property type="entry name" value="Cytochrome P450"/>
    <property type="match status" value="1"/>
</dbReference>
<gene>
    <name evidence="11" type="ORF">L1049_011563</name>
</gene>
<keyword evidence="3" id="KW-0349">Heme</keyword>
<evidence type="ECO:0000256" key="6">
    <source>
        <dbReference type="ARBA" id="ARBA00022989"/>
    </source>
</evidence>
<evidence type="ECO:0000256" key="10">
    <source>
        <dbReference type="ARBA" id="ARBA00023136"/>
    </source>
</evidence>
<comment type="caution">
    <text evidence="11">The sequence shown here is derived from an EMBL/GenBank/DDBJ whole genome shotgun (WGS) entry which is preliminary data.</text>
</comment>
<keyword evidence="4" id="KW-0812">Transmembrane</keyword>
<evidence type="ECO:0000256" key="1">
    <source>
        <dbReference type="ARBA" id="ARBA00004370"/>
    </source>
</evidence>
<keyword evidence="8" id="KW-0408">Iron</keyword>
<dbReference type="InterPro" id="IPR050665">
    <property type="entry name" value="Cytochrome_P450_Monooxygen"/>
</dbReference>
<sequence length="167" mass="18864">MAVSLLEAPQDSYIAEAKYKPERLRSKLRKQGISGPPPSFLLGNTRDVKKKIQYSKPSKVPCDEEQVVTHNYSSTLFPFHEQCRKEYDVVREISMCTSLDLGKPSYQRKELGPLLGQGILTSNGTIWAHQRRTLAPELYPQKVKVNMPFFSGSSIVQTKDTSPTYAI</sequence>
<keyword evidence="5" id="KW-0479">Metal-binding</keyword>